<name>L8J884_9GAMM</name>
<dbReference type="AlphaFoldDB" id="L8J884"/>
<gene>
    <name evidence="1" type="ORF">C942_02578</name>
</gene>
<comment type="caution">
    <text evidence="1">The sequence shown here is derived from an EMBL/GenBank/DDBJ whole genome shotgun (WGS) entry which is preliminary data.</text>
</comment>
<accession>L8J884</accession>
<organism evidence="1 2">
    <name type="scientific">Photobacterium marinum</name>
    <dbReference type="NCBI Taxonomy" id="1056511"/>
    <lineage>
        <taxon>Bacteria</taxon>
        <taxon>Pseudomonadati</taxon>
        <taxon>Pseudomonadota</taxon>
        <taxon>Gammaproteobacteria</taxon>
        <taxon>Vibrionales</taxon>
        <taxon>Vibrionaceae</taxon>
        <taxon>Photobacterium</taxon>
    </lineage>
</organism>
<sequence length="242" mass="27449">MMVGVNDFIVDQANSHTLGSGIGISFADTTESDISLFGRFNTYFDFDIDELDPDHIPIWFQSDFVAEGELVRLTETTSISWFAEAFDKRNTVSSVEQQQKLMPGFDFSFNAQRYKVGTKASAGYYALEIDDDVPTLRGYSRGDLRNSTSALSLQLYAAVALSEKAGVNLSAQQWHDGDDWLENQYYLTLKYDVAEQITGSLLVINIVHTEYNLDPYNDPQKLPILPWDKDTFVRVYLEYPLN</sequence>
<evidence type="ECO:0000313" key="2">
    <source>
        <dbReference type="Proteomes" id="UP000011134"/>
    </source>
</evidence>
<proteinExistence type="predicted"/>
<reference evidence="1 2" key="1">
    <citation type="submission" date="2012-12" db="EMBL/GenBank/DDBJ databases">
        <title>Genome Assembly of Photobacterium sp. AK15.</title>
        <authorList>
            <person name="Khatri I."/>
            <person name="Vaidya B."/>
            <person name="Srinivas T.N.R."/>
            <person name="Subramanian S."/>
            <person name="Pinnaka A."/>
        </authorList>
    </citation>
    <scope>NUCLEOTIDE SEQUENCE [LARGE SCALE GENOMIC DNA]</scope>
    <source>
        <strain evidence="1 2">AK15</strain>
    </source>
</reference>
<keyword evidence="2" id="KW-1185">Reference proteome</keyword>
<evidence type="ECO:0000313" key="1">
    <source>
        <dbReference type="EMBL" id="ELR64398.1"/>
    </source>
</evidence>
<dbReference type="PATRIC" id="fig|1056511.3.peg.3653"/>
<dbReference type="Proteomes" id="UP000011134">
    <property type="component" value="Unassembled WGS sequence"/>
</dbReference>
<evidence type="ECO:0008006" key="3">
    <source>
        <dbReference type="Google" id="ProtNLM"/>
    </source>
</evidence>
<dbReference type="EMBL" id="AMZO01000028">
    <property type="protein sequence ID" value="ELR64398.1"/>
    <property type="molecule type" value="Genomic_DNA"/>
</dbReference>
<protein>
    <recommendedName>
        <fullName evidence="3">TonB-dependent receptor-like beta-barrel domain-containing protein</fullName>
    </recommendedName>
</protein>